<dbReference type="InterPro" id="IPR047817">
    <property type="entry name" value="ABC2_TM_bact-type"/>
</dbReference>
<evidence type="ECO:0000256" key="7">
    <source>
        <dbReference type="ARBA" id="ARBA00023136"/>
    </source>
</evidence>
<dbReference type="PANTHER" id="PTHR30294:SF29">
    <property type="entry name" value="MULTIDRUG ABC TRANSPORTER PERMEASE YBHS-RELATED"/>
    <property type="match status" value="1"/>
</dbReference>
<keyword evidence="7 8" id="KW-0472">Membrane</keyword>
<reference evidence="10" key="1">
    <citation type="journal article" date="2021" name="PeerJ">
        <title>Extensive microbial diversity within the chicken gut microbiome revealed by metagenomics and culture.</title>
        <authorList>
            <person name="Gilroy R."/>
            <person name="Ravi A."/>
            <person name="Getino M."/>
            <person name="Pursley I."/>
            <person name="Horton D.L."/>
            <person name="Alikhan N.F."/>
            <person name="Baker D."/>
            <person name="Gharbi K."/>
            <person name="Hall N."/>
            <person name="Watson M."/>
            <person name="Adriaenssens E.M."/>
            <person name="Foster-Nyarko E."/>
            <person name="Jarju S."/>
            <person name="Secka A."/>
            <person name="Antonio M."/>
            <person name="Oren A."/>
            <person name="Chaudhuri R.R."/>
            <person name="La Ragione R."/>
            <person name="Hildebrand F."/>
            <person name="Pallen M.J."/>
        </authorList>
    </citation>
    <scope>NUCLEOTIDE SEQUENCE</scope>
    <source>
        <strain evidence="10">4100</strain>
    </source>
</reference>
<keyword evidence="5 8" id="KW-0812">Transmembrane</keyword>
<dbReference type="EMBL" id="DYXT01000025">
    <property type="protein sequence ID" value="HJE38952.1"/>
    <property type="molecule type" value="Genomic_DNA"/>
</dbReference>
<protein>
    <submittedName>
        <fullName evidence="10">ABC transporter permease</fullName>
    </submittedName>
</protein>
<dbReference type="GO" id="GO:0005886">
    <property type="term" value="C:plasma membrane"/>
    <property type="evidence" value="ECO:0007669"/>
    <property type="project" value="UniProtKB-SubCell"/>
</dbReference>
<dbReference type="InterPro" id="IPR013525">
    <property type="entry name" value="ABC2_TM"/>
</dbReference>
<evidence type="ECO:0000256" key="4">
    <source>
        <dbReference type="ARBA" id="ARBA00022475"/>
    </source>
</evidence>
<dbReference type="Gene3D" id="3.40.1710.10">
    <property type="entry name" value="abc type-2 transporter like domain"/>
    <property type="match status" value="1"/>
</dbReference>
<dbReference type="InterPro" id="IPR051449">
    <property type="entry name" value="ABC-2_transporter_component"/>
</dbReference>
<keyword evidence="4" id="KW-1003">Cell membrane</keyword>
<evidence type="ECO:0000313" key="11">
    <source>
        <dbReference type="Proteomes" id="UP000711407"/>
    </source>
</evidence>
<evidence type="ECO:0000256" key="1">
    <source>
        <dbReference type="ARBA" id="ARBA00004651"/>
    </source>
</evidence>
<dbReference type="AlphaFoldDB" id="A0A921JI14"/>
<name>A0A921JI14_9BACT</name>
<feature type="transmembrane region" description="Helical" evidence="8">
    <location>
        <begin position="20"/>
        <end position="40"/>
    </location>
</feature>
<evidence type="ECO:0000256" key="2">
    <source>
        <dbReference type="ARBA" id="ARBA00007783"/>
    </source>
</evidence>
<evidence type="ECO:0000256" key="5">
    <source>
        <dbReference type="ARBA" id="ARBA00022692"/>
    </source>
</evidence>
<comment type="similarity">
    <text evidence="2">Belongs to the ABC-2 integral membrane protein family.</text>
</comment>
<dbReference type="GO" id="GO:0140359">
    <property type="term" value="F:ABC-type transporter activity"/>
    <property type="evidence" value="ECO:0007669"/>
    <property type="project" value="InterPro"/>
</dbReference>
<feature type="transmembrane region" description="Helical" evidence="8">
    <location>
        <begin position="222"/>
        <end position="246"/>
    </location>
</feature>
<feature type="domain" description="ABC transmembrane type-2" evidence="9">
    <location>
        <begin position="132"/>
        <end position="364"/>
    </location>
</feature>
<evidence type="ECO:0000259" key="9">
    <source>
        <dbReference type="PROSITE" id="PS51012"/>
    </source>
</evidence>
<keyword evidence="6 8" id="KW-1133">Transmembrane helix</keyword>
<evidence type="ECO:0000256" key="3">
    <source>
        <dbReference type="ARBA" id="ARBA00022448"/>
    </source>
</evidence>
<feature type="transmembrane region" description="Helical" evidence="8">
    <location>
        <begin position="341"/>
        <end position="361"/>
    </location>
</feature>
<gene>
    <name evidence="10" type="ORF">K8V47_04240</name>
</gene>
<sequence>MSVISVMLRKEFRQFFHNAFLPRLCVMFPIMIMLLMPLVANMEVKHVGVVVVDNDHSQLSRRMMSDINASEYLSLYATASGYEDALDMVERGKADVILEIPYGFARSLDVGSPETINISANSVNATKGAMGLQYVQQIVASELARMSVGMPEAKVRFSTLNLFNPTLDYKHFMIPALMIMLIVMLCGFLPALNIVGEKEVGTIEQINVSPISQLTFTLGKILPYWIIGFIVLTISIVIAWLVYGLTPAGSLITIYTATALFIIVMSSMAVVFANFSQNMQQVMFVMFFFVMVFILMSGLMTPVQSMPSWAQAVTYCIPPRYYVDIMRATYLRGASIADQTFSFSMLGLYALLFTAVAIFTYKKQN</sequence>
<dbReference type="Pfam" id="PF12698">
    <property type="entry name" value="ABC2_membrane_3"/>
    <property type="match status" value="1"/>
</dbReference>
<dbReference type="PROSITE" id="PS51012">
    <property type="entry name" value="ABC_TM2"/>
    <property type="match status" value="1"/>
</dbReference>
<comment type="subcellular location">
    <subcellularLocation>
        <location evidence="1">Cell membrane</location>
        <topology evidence="1">Multi-pass membrane protein</topology>
    </subcellularLocation>
</comment>
<evidence type="ECO:0000313" key="10">
    <source>
        <dbReference type="EMBL" id="HJE38952.1"/>
    </source>
</evidence>
<feature type="transmembrane region" description="Helical" evidence="8">
    <location>
        <begin position="172"/>
        <end position="195"/>
    </location>
</feature>
<organism evidence="10 11">
    <name type="scientific">Candidatus Amulumruptor caecigallinarius</name>
    <dbReference type="NCBI Taxonomy" id="2109911"/>
    <lineage>
        <taxon>Bacteria</taxon>
        <taxon>Pseudomonadati</taxon>
        <taxon>Bacteroidota</taxon>
        <taxon>Bacteroidia</taxon>
        <taxon>Bacteroidales</taxon>
        <taxon>Muribaculaceae</taxon>
        <taxon>Candidatus Amulumruptor</taxon>
    </lineage>
</organism>
<feature type="transmembrane region" description="Helical" evidence="8">
    <location>
        <begin position="252"/>
        <end position="275"/>
    </location>
</feature>
<proteinExistence type="inferred from homology"/>
<dbReference type="PANTHER" id="PTHR30294">
    <property type="entry name" value="MEMBRANE COMPONENT OF ABC TRANSPORTER YHHJ-RELATED"/>
    <property type="match status" value="1"/>
</dbReference>
<reference evidence="10" key="2">
    <citation type="submission" date="2021-09" db="EMBL/GenBank/DDBJ databases">
        <authorList>
            <person name="Gilroy R."/>
        </authorList>
    </citation>
    <scope>NUCLEOTIDE SEQUENCE</scope>
    <source>
        <strain evidence="10">4100</strain>
    </source>
</reference>
<keyword evidence="3" id="KW-0813">Transport</keyword>
<comment type="caution">
    <text evidence="10">The sequence shown here is derived from an EMBL/GenBank/DDBJ whole genome shotgun (WGS) entry which is preliminary data.</text>
</comment>
<evidence type="ECO:0000256" key="6">
    <source>
        <dbReference type="ARBA" id="ARBA00022989"/>
    </source>
</evidence>
<accession>A0A921JI14</accession>
<evidence type="ECO:0000256" key="8">
    <source>
        <dbReference type="SAM" id="Phobius"/>
    </source>
</evidence>
<feature type="transmembrane region" description="Helical" evidence="8">
    <location>
        <begin position="282"/>
        <end position="300"/>
    </location>
</feature>
<dbReference type="Proteomes" id="UP000711407">
    <property type="component" value="Unassembled WGS sequence"/>
</dbReference>